<dbReference type="Gene3D" id="1.20.1600.10">
    <property type="entry name" value="Outer membrane efflux proteins (OEP)"/>
    <property type="match status" value="1"/>
</dbReference>
<dbReference type="PANTHER" id="PTHR30203:SF24">
    <property type="entry name" value="BLR4935 PROTEIN"/>
    <property type="match status" value="1"/>
</dbReference>
<protein>
    <submittedName>
        <fullName evidence="9">TolC family protein</fullName>
    </submittedName>
</protein>
<keyword evidence="6" id="KW-0564">Palmitate</keyword>
<name>A0AAD0QXV9_PSEDL</name>
<evidence type="ECO:0000256" key="3">
    <source>
        <dbReference type="ARBA" id="ARBA00022452"/>
    </source>
</evidence>
<dbReference type="InterPro" id="IPR003423">
    <property type="entry name" value="OMP_efflux"/>
</dbReference>
<sequence>MTPAAFAQGISLPQALSTAMAANPDLAAARQEIGIAQGARTQAGVIPNPEISYEMEDTDRDNSTTTVTLSQPLELGGKRGARIEVATFGQSVAQLELDRRVNALRADVVQAFYAALRAQTGLDLARQSLELTERGLRIVEVRVRAGKSSPVEVTRAQVQLAEAQLQVRRGETEKTTAYQHLAQVTGSPVTVFDRLDSPSLSPGKPPGTDALLSRLEQTAEMRQAVAQIDQSDAALGSEKAQRIPNLTVSVGSQYDRSVRERVNVVGLSMPLPLFDRNQGNILSASRRADQARDLRNAVELRLRSETQTALNQWSTAMQEVESYDKTILPSAQRAVDTATRGFEMGKFGFIEVLDAQRTLIVARGQYLESLAAATDARAQVERVYGDLGMAGDVR</sequence>
<dbReference type="GO" id="GO:0016020">
    <property type="term" value="C:membrane"/>
    <property type="evidence" value="ECO:0007669"/>
    <property type="project" value="UniProtKB-SubCell"/>
</dbReference>
<dbReference type="EMBL" id="CP031146">
    <property type="protein sequence ID" value="AXM94426.1"/>
    <property type="molecule type" value="Genomic_DNA"/>
</dbReference>
<dbReference type="AlphaFoldDB" id="A0AAD0QXV9"/>
<keyword evidence="5" id="KW-0472">Membrane</keyword>
<keyword evidence="7" id="KW-0998">Cell outer membrane</keyword>
<accession>A0AAD0QXV9</accession>
<organism evidence="9 10">
    <name type="scientific">Pseudomonas plecoglossicida</name>
    <dbReference type="NCBI Taxonomy" id="70775"/>
    <lineage>
        <taxon>Bacteria</taxon>
        <taxon>Pseudomonadati</taxon>
        <taxon>Pseudomonadota</taxon>
        <taxon>Gammaproteobacteria</taxon>
        <taxon>Pseudomonadales</taxon>
        <taxon>Pseudomonadaceae</taxon>
        <taxon>Pseudomonas</taxon>
    </lineage>
</organism>
<evidence type="ECO:0000313" key="9">
    <source>
        <dbReference type="EMBL" id="AXM94426.1"/>
    </source>
</evidence>
<dbReference type="InterPro" id="IPR010131">
    <property type="entry name" value="MdtP/NodT-like"/>
</dbReference>
<keyword evidence="8" id="KW-0449">Lipoprotein</keyword>
<proteinExistence type="inferred from homology"/>
<keyword evidence="3" id="KW-1134">Transmembrane beta strand</keyword>
<gene>
    <name evidence="9" type="ORF">DVB73_00565</name>
</gene>
<comment type="similarity">
    <text evidence="2">Belongs to the outer membrane factor (OMF) (TC 1.B.17) family.</text>
</comment>
<evidence type="ECO:0000256" key="7">
    <source>
        <dbReference type="ARBA" id="ARBA00023237"/>
    </source>
</evidence>
<dbReference type="GO" id="GO:0015562">
    <property type="term" value="F:efflux transmembrane transporter activity"/>
    <property type="evidence" value="ECO:0007669"/>
    <property type="project" value="InterPro"/>
</dbReference>
<evidence type="ECO:0000256" key="2">
    <source>
        <dbReference type="ARBA" id="ARBA00007613"/>
    </source>
</evidence>
<evidence type="ECO:0000256" key="5">
    <source>
        <dbReference type="ARBA" id="ARBA00023136"/>
    </source>
</evidence>
<dbReference type="Proteomes" id="UP000256503">
    <property type="component" value="Chromosome"/>
</dbReference>
<reference evidence="9 10" key="1">
    <citation type="submission" date="2018-07" db="EMBL/GenBank/DDBJ databases">
        <title>Complete genome sequence of a Pseudomonas plecoglossicida strain pathogenic to the marine fish, Larimichthys crocea.</title>
        <authorList>
            <person name="Tao Z."/>
        </authorList>
    </citation>
    <scope>NUCLEOTIDE SEQUENCE [LARGE SCALE GENOMIC DNA]</scope>
    <source>
        <strain evidence="9 10">XSDHY-P</strain>
    </source>
</reference>
<dbReference type="SUPFAM" id="SSF56954">
    <property type="entry name" value="Outer membrane efflux proteins (OEP)"/>
    <property type="match status" value="1"/>
</dbReference>
<dbReference type="Pfam" id="PF02321">
    <property type="entry name" value="OEP"/>
    <property type="match status" value="2"/>
</dbReference>
<keyword evidence="4" id="KW-0812">Transmembrane</keyword>
<evidence type="ECO:0000256" key="6">
    <source>
        <dbReference type="ARBA" id="ARBA00023139"/>
    </source>
</evidence>
<evidence type="ECO:0000256" key="8">
    <source>
        <dbReference type="ARBA" id="ARBA00023288"/>
    </source>
</evidence>
<evidence type="ECO:0000313" key="10">
    <source>
        <dbReference type="Proteomes" id="UP000256503"/>
    </source>
</evidence>
<dbReference type="PANTHER" id="PTHR30203">
    <property type="entry name" value="OUTER MEMBRANE CATION EFFLUX PROTEIN"/>
    <property type="match status" value="1"/>
</dbReference>
<evidence type="ECO:0000256" key="4">
    <source>
        <dbReference type="ARBA" id="ARBA00022692"/>
    </source>
</evidence>
<comment type="subcellular location">
    <subcellularLocation>
        <location evidence="1">Cell outer membrane</location>
    </subcellularLocation>
</comment>
<evidence type="ECO:0000256" key="1">
    <source>
        <dbReference type="ARBA" id="ARBA00004442"/>
    </source>
</evidence>